<name>A0A5P8P3L9_9BACT</name>
<proteinExistence type="predicted"/>
<dbReference type="OrthoDB" id="57532at2"/>
<dbReference type="EMBL" id="CP043617">
    <property type="protein sequence ID" value="QFR50275.1"/>
    <property type="molecule type" value="Genomic_DNA"/>
</dbReference>
<organism evidence="1 2">
    <name type="scientific">Sulfurimonas lithotrophica</name>
    <dbReference type="NCBI Taxonomy" id="2590022"/>
    <lineage>
        <taxon>Bacteria</taxon>
        <taxon>Pseudomonadati</taxon>
        <taxon>Campylobacterota</taxon>
        <taxon>Epsilonproteobacteria</taxon>
        <taxon>Campylobacterales</taxon>
        <taxon>Sulfurimonadaceae</taxon>
        <taxon>Sulfurimonas</taxon>
    </lineage>
</organism>
<dbReference type="Proteomes" id="UP000326944">
    <property type="component" value="Chromosome"/>
</dbReference>
<reference evidence="1 2" key="1">
    <citation type="submission" date="2019-09" db="EMBL/GenBank/DDBJ databases">
        <title>Sulfurimonas gotlandica sp. nov., a chemoautotrophic and psychrotolerant epsilonproteobacterium isolated from a pelagic redoxcline, and an emended description of the genus Sulfurimonas.</title>
        <authorList>
            <person name="Wang S."/>
            <person name="Jiang L."/>
            <person name="Shao S."/>
        </authorList>
    </citation>
    <scope>NUCLEOTIDE SEQUENCE [LARGE SCALE GENOMIC DNA]</scope>
    <source>
        <strain evidence="1 2">GYSZ_1</strain>
    </source>
</reference>
<dbReference type="KEGG" id="sulg:FJR48_11260"/>
<evidence type="ECO:0000313" key="2">
    <source>
        <dbReference type="Proteomes" id="UP000326944"/>
    </source>
</evidence>
<dbReference type="AlphaFoldDB" id="A0A5P8P3L9"/>
<dbReference type="RefSeq" id="WP_152308223.1">
    <property type="nucleotide sequence ID" value="NZ_CP043617.1"/>
</dbReference>
<sequence length="463" mass="55421">MKPKSNKLLIEHIKKYTTFEWLVFIKALENTSDEELLKIEPNQMERYNLQNSNWYSKLLDLALRLSDYEKTRVILDRLPKTQDYRKFIKLYLESYDSESNFKADLDYSLDLAFTKYLYEQNKHYAPPVNSMGRLIELYSTKEPLFREFFGLTPKQILYFFTLNNAKHNIYEPFDFTNMLRLIKDYDNKITETQLKKFLDTFSKSIKDYRLEARDLGITKNTMKSIRLIEQYPIIKLNNDYYLIASKNILLEALSYKIFTILHKEVKNSENFKQSFGNTFENYLRNLTKSSHSEYFYECDDLVKEEGNRKAEFYIVQDNTSILIESKLLHIDENIILHASAIDLEKKFKNTIFSALEQIDSCFKKIDVQNKYAVIVIHTHMPLLENFIRLFKHKSKYDFLDNVMILSVVDYEIMIHNPFEKIIEYFEMPYTNKKSQIALYFEKRNKFLEASCMNINNDLKNKFA</sequence>
<evidence type="ECO:0000313" key="1">
    <source>
        <dbReference type="EMBL" id="QFR50275.1"/>
    </source>
</evidence>
<keyword evidence="2" id="KW-1185">Reference proteome</keyword>
<gene>
    <name evidence="1" type="ORF">FJR48_11260</name>
</gene>
<accession>A0A5P8P3L9</accession>
<protein>
    <submittedName>
        <fullName evidence="1">Uncharacterized protein</fullName>
    </submittedName>
</protein>